<dbReference type="SUPFAM" id="SSF56300">
    <property type="entry name" value="Metallo-dependent phosphatases"/>
    <property type="match status" value="1"/>
</dbReference>
<gene>
    <name evidence="3" type="ORF">EV356DRAFT_439468</name>
</gene>
<dbReference type="OrthoDB" id="7722975at2759"/>
<dbReference type="InterPro" id="IPR004843">
    <property type="entry name" value="Calcineurin-like_PHP"/>
</dbReference>
<protein>
    <submittedName>
        <fullName evidence="3">Uncharacterized protein</fullName>
    </submittedName>
</protein>
<dbReference type="CDD" id="cd07407">
    <property type="entry name" value="MPP_YHR202W_N"/>
    <property type="match status" value="1"/>
</dbReference>
<dbReference type="GO" id="GO:0005829">
    <property type="term" value="C:cytosol"/>
    <property type="evidence" value="ECO:0007669"/>
    <property type="project" value="TreeGrafter"/>
</dbReference>
<accession>A0A6A6HNI5</accession>
<dbReference type="InterPro" id="IPR006146">
    <property type="entry name" value="5'-Nucleotdase_CS"/>
</dbReference>
<feature type="domain" description="Calcineurin-like phosphoesterase" evidence="1">
    <location>
        <begin position="22"/>
        <end position="250"/>
    </location>
</feature>
<dbReference type="SUPFAM" id="SSF55816">
    <property type="entry name" value="5'-nucleotidase (syn. UDP-sugar hydrolase), C-terminal domain"/>
    <property type="match status" value="1"/>
</dbReference>
<keyword evidence="4" id="KW-1185">Reference proteome</keyword>
<evidence type="ECO:0000313" key="4">
    <source>
        <dbReference type="Proteomes" id="UP000800092"/>
    </source>
</evidence>
<sequence>MQPGATGATTVPKGPLAWGQLNVLHTTDTHGWLLGHLKQSTYSADWGDYVSFVKHMRQMATNMSVDLLLIDTGDLHDGTGLSDSTSPDGLLSNPVFENVNYDLLTIGNHELYVTEVAYETFNNFSKIYGDKYLTSNVQIINPSTGQFEYIGQQYRYFTTAHGLRIMSFGILYDFTGNSNVSKIIKAADLIQEQWFKNAVNFDQPIDLFVVLGHNPARPTNDASTFGTIFTAIRNARPDIPIQIFGGHTHVRDFAVYDDKTTGLESGRYCETLGWFSMSGFNQSTAKNPSNYPNPTQPAVPVASGIVNGSYPMSKTPSSLRYFRRYLDWNRLTFAYHSTGSQSTTFNTRKGDFVTDDITAIRQQLNLSSLYGCAPQTWCASCAPFQSENNIYSLLATALSATVINQTRADNARIIIINTGSVRYDLIEGPFTYDDSFIVSPFDDAFQFIPDVPYSEASQVLEILNAGPYEKRDLTTRDFAFTPLSGIETDICINPPVHHNHAIRSRSALSGSPGVIRRQNTGLTPGYTTIDDFGSDGDDTPHSSIPYYNQPNDLQANASFPTDGSDPSIVDLIFLDFIASDVISALSQVGGNYTMADVSYYLPKTFTTNSYLPEYAKTAPAWQKNVPNCPVAAANSTIN</sequence>
<dbReference type="PIRSF" id="PIRSF017316">
    <property type="entry name" value="Pesterase_C1039"/>
    <property type="match status" value="1"/>
</dbReference>
<dbReference type="InterPro" id="IPR006179">
    <property type="entry name" value="5_nucleotidase/apyrase"/>
</dbReference>
<dbReference type="PANTHER" id="PTHR11575">
    <property type="entry name" value="5'-NUCLEOTIDASE-RELATED"/>
    <property type="match status" value="1"/>
</dbReference>
<reference evidence="3" key="1">
    <citation type="journal article" date="2020" name="Stud. Mycol.">
        <title>101 Dothideomycetes genomes: a test case for predicting lifestyles and emergence of pathogens.</title>
        <authorList>
            <person name="Haridas S."/>
            <person name="Albert R."/>
            <person name="Binder M."/>
            <person name="Bloem J."/>
            <person name="Labutti K."/>
            <person name="Salamov A."/>
            <person name="Andreopoulos B."/>
            <person name="Baker S."/>
            <person name="Barry K."/>
            <person name="Bills G."/>
            <person name="Bluhm B."/>
            <person name="Cannon C."/>
            <person name="Castanera R."/>
            <person name="Culley D."/>
            <person name="Daum C."/>
            <person name="Ezra D."/>
            <person name="Gonzalez J."/>
            <person name="Henrissat B."/>
            <person name="Kuo A."/>
            <person name="Liang C."/>
            <person name="Lipzen A."/>
            <person name="Lutzoni F."/>
            <person name="Magnuson J."/>
            <person name="Mondo S."/>
            <person name="Nolan M."/>
            <person name="Ohm R."/>
            <person name="Pangilinan J."/>
            <person name="Park H.-J."/>
            <person name="Ramirez L."/>
            <person name="Alfaro M."/>
            <person name="Sun H."/>
            <person name="Tritt A."/>
            <person name="Yoshinaga Y."/>
            <person name="Zwiers L.-H."/>
            <person name="Turgeon B."/>
            <person name="Goodwin S."/>
            <person name="Spatafora J."/>
            <person name="Crous P."/>
            <person name="Grigoriev I."/>
        </authorList>
    </citation>
    <scope>NUCLEOTIDE SEQUENCE</scope>
    <source>
        <strain evidence="3">Tuck. ex Michener</strain>
    </source>
</reference>
<dbReference type="GO" id="GO:0005576">
    <property type="term" value="C:extracellular region"/>
    <property type="evidence" value="ECO:0007669"/>
    <property type="project" value="UniProtKB-ARBA"/>
</dbReference>
<dbReference type="PANTHER" id="PTHR11575:SF22">
    <property type="entry name" value="ADL392WP"/>
    <property type="match status" value="1"/>
</dbReference>
<feature type="domain" description="Putative 5'-nucleotidase C-terminal" evidence="2">
    <location>
        <begin position="376"/>
        <end position="582"/>
    </location>
</feature>
<dbReference type="InterPro" id="IPR041823">
    <property type="entry name" value="YHR202W_N"/>
</dbReference>
<dbReference type="GO" id="GO:0000166">
    <property type="term" value="F:nucleotide binding"/>
    <property type="evidence" value="ECO:0007669"/>
    <property type="project" value="InterPro"/>
</dbReference>
<dbReference type="EMBL" id="ML991773">
    <property type="protein sequence ID" value="KAF2239378.1"/>
    <property type="molecule type" value="Genomic_DNA"/>
</dbReference>
<dbReference type="InterPro" id="IPR029052">
    <property type="entry name" value="Metallo-depent_PP-like"/>
</dbReference>
<proteinExistence type="predicted"/>
<dbReference type="Gene3D" id="3.60.21.10">
    <property type="match status" value="1"/>
</dbReference>
<evidence type="ECO:0000259" key="1">
    <source>
        <dbReference type="Pfam" id="PF00149"/>
    </source>
</evidence>
<dbReference type="FunFam" id="3.60.21.10:FF:000043">
    <property type="entry name" value="Ser/Thr protein phosphatase family"/>
    <property type="match status" value="1"/>
</dbReference>
<dbReference type="Gene3D" id="3.90.780.10">
    <property type="entry name" value="5'-Nucleotidase, C-terminal domain"/>
    <property type="match status" value="2"/>
</dbReference>
<dbReference type="InterPro" id="IPR014485">
    <property type="entry name" value="Pesterase_C1039"/>
</dbReference>
<evidence type="ECO:0000259" key="2">
    <source>
        <dbReference type="Pfam" id="PF21953"/>
    </source>
</evidence>
<dbReference type="Proteomes" id="UP000800092">
    <property type="component" value="Unassembled WGS sequence"/>
</dbReference>
<dbReference type="Pfam" id="PF00149">
    <property type="entry name" value="Metallophos"/>
    <property type="match status" value="1"/>
</dbReference>
<dbReference type="InterPro" id="IPR053828">
    <property type="entry name" value="Nucleosidase_C"/>
</dbReference>
<name>A0A6A6HNI5_VIRVR</name>
<organism evidence="3 4">
    <name type="scientific">Viridothelium virens</name>
    <name type="common">Speckled blister lichen</name>
    <name type="synonym">Trypethelium virens</name>
    <dbReference type="NCBI Taxonomy" id="1048519"/>
    <lineage>
        <taxon>Eukaryota</taxon>
        <taxon>Fungi</taxon>
        <taxon>Dikarya</taxon>
        <taxon>Ascomycota</taxon>
        <taxon>Pezizomycotina</taxon>
        <taxon>Dothideomycetes</taxon>
        <taxon>Dothideomycetes incertae sedis</taxon>
        <taxon>Trypetheliales</taxon>
        <taxon>Trypetheliaceae</taxon>
        <taxon>Viridothelium</taxon>
    </lineage>
</organism>
<dbReference type="InterPro" id="IPR036907">
    <property type="entry name" value="5'-Nucleotdase_C_sf"/>
</dbReference>
<evidence type="ECO:0000313" key="3">
    <source>
        <dbReference type="EMBL" id="KAF2239378.1"/>
    </source>
</evidence>
<dbReference type="AlphaFoldDB" id="A0A6A6HNI5"/>
<dbReference type="GO" id="GO:0009166">
    <property type="term" value="P:nucleotide catabolic process"/>
    <property type="evidence" value="ECO:0007669"/>
    <property type="project" value="InterPro"/>
</dbReference>
<dbReference type="GO" id="GO:0046872">
    <property type="term" value="F:metal ion binding"/>
    <property type="evidence" value="ECO:0007669"/>
    <property type="project" value="InterPro"/>
</dbReference>
<dbReference type="PROSITE" id="PS00785">
    <property type="entry name" value="5_NUCLEOTIDASE_1"/>
    <property type="match status" value="1"/>
</dbReference>
<dbReference type="GO" id="GO:0016788">
    <property type="term" value="F:hydrolase activity, acting on ester bonds"/>
    <property type="evidence" value="ECO:0007669"/>
    <property type="project" value="InterPro"/>
</dbReference>
<dbReference type="Pfam" id="PF21953">
    <property type="entry name" value="NadN_nucleosid_C"/>
    <property type="match status" value="1"/>
</dbReference>